<sequence length="69" mass="7556">MNKGCKFDMAWVGKCNKEAVNGSDYCKEHSKLKCCICGKQATHSCTWASSLSCGAPLCDSKKCRDKHGH</sequence>
<evidence type="ECO:0000313" key="4">
    <source>
        <dbReference type="Proteomes" id="UP000192478"/>
    </source>
</evidence>
<proteinExistence type="predicted"/>
<dbReference type="EMBL" id="CP020559">
    <property type="protein sequence ID" value="ARE87737.1"/>
    <property type="molecule type" value="Genomic_DNA"/>
</dbReference>
<dbReference type="RefSeq" id="WP_070970228.1">
    <property type="nucleotide sequence ID" value="NZ_CP017603.1"/>
</dbReference>
<evidence type="ECO:0000313" key="1">
    <source>
        <dbReference type="EMBL" id="AOY77212.1"/>
    </source>
</evidence>
<evidence type="ECO:0000313" key="3">
    <source>
        <dbReference type="Proteomes" id="UP000177894"/>
    </source>
</evidence>
<dbReference type="KEGG" id="cfm:BJL90_15960"/>
<gene>
    <name evidence="1" type="ORF">BJL90_15960</name>
    <name evidence="2" type="ORF">CLFO_21370</name>
</gene>
<dbReference type="Proteomes" id="UP000177894">
    <property type="component" value="Chromosome"/>
</dbReference>
<organism evidence="2 4">
    <name type="scientific">Clostridium formicaceticum</name>
    <dbReference type="NCBI Taxonomy" id="1497"/>
    <lineage>
        <taxon>Bacteria</taxon>
        <taxon>Bacillati</taxon>
        <taxon>Bacillota</taxon>
        <taxon>Clostridia</taxon>
        <taxon>Eubacteriales</taxon>
        <taxon>Clostridiaceae</taxon>
        <taxon>Clostridium</taxon>
    </lineage>
</organism>
<protein>
    <submittedName>
        <fullName evidence="2">Uncharacterized protein</fullName>
    </submittedName>
</protein>
<name>A0AAC9RLG3_9CLOT</name>
<dbReference type="Proteomes" id="UP000192478">
    <property type="component" value="Chromosome"/>
</dbReference>
<accession>A0AAC9RLG3</accession>
<dbReference type="EMBL" id="CP017603">
    <property type="protein sequence ID" value="AOY77212.1"/>
    <property type="molecule type" value="Genomic_DNA"/>
</dbReference>
<reference evidence="2 4" key="2">
    <citation type="submission" date="2017-03" db="EMBL/GenBank/DDBJ databases">
        <title>Complete sequence of Clostridium formicaceticum DSM 92.</title>
        <authorList>
            <person name="Poehlein A."/>
            <person name="Karl M."/>
            <person name="Bengelsdorf F.R."/>
            <person name="Duerre P."/>
            <person name="Daniel R."/>
        </authorList>
    </citation>
    <scope>NUCLEOTIDE SEQUENCE [LARGE SCALE GENOMIC DNA]</scope>
    <source>
        <strain evidence="2 4">DSM 92</strain>
    </source>
</reference>
<evidence type="ECO:0000313" key="2">
    <source>
        <dbReference type="EMBL" id="ARE87737.1"/>
    </source>
</evidence>
<dbReference type="AlphaFoldDB" id="A0AAC9RLG3"/>
<keyword evidence="3" id="KW-1185">Reference proteome</keyword>
<reference evidence="1 3" key="1">
    <citation type="submission" date="2016-10" db="EMBL/GenBank/DDBJ databases">
        <title>Complete Genome Sequence of Acetogen Clostridium formicoaceticum ATCC 27076.</title>
        <authorList>
            <person name="Bao T."/>
            <person name="Cheng C."/>
            <person name="Zhao J."/>
            <person name="Yang S.-T."/>
            <person name="Wang J."/>
            <person name="Wang M."/>
        </authorList>
    </citation>
    <scope>NUCLEOTIDE SEQUENCE [LARGE SCALE GENOMIC DNA]</scope>
    <source>
        <strain evidence="1 3">ATCC 27076</strain>
    </source>
</reference>